<dbReference type="Proteomes" id="UP000787672">
    <property type="component" value="Unassembled WGS sequence"/>
</dbReference>
<keyword evidence="3" id="KW-1185">Reference proteome</keyword>
<evidence type="ECO:0000259" key="1">
    <source>
        <dbReference type="Pfam" id="PF13545"/>
    </source>
</evidence>
<feature type="domain" description="HTH crp-type" evidence="1">
    <location>
        <begin position="147"/>
        <end position="217"/>
    </location>
</feature>
<proteinExistence type="predicted"/>
<accession>A0ABS6F9R2</accession>
<dbReference type="EMBL" id="JAHLQN010000001">
    <property type="protein sequence ID" value="MBU5627033.1"/>
    <property type="molecule type" value="Genomic_DNA"/>
</dbReference>
<name>A0ABS6F9R2_9FIRM</name>
<dbReference type="InterPro" id="IPR012318">
    <property type="entry name" value="HTH_CRP"/>
</dbReference>
<comment type="caution">
    <text evidence="2">The sequence shown here is derived from an EMBL/GenBank/DDBJ whole genome shotgun (WGS) entry which is preliminary data.</text>
</comment>
<reference evidence="2 3" key="1">
    <citation type="submission" date="2021-06" db="EMBL/GenBank/DDBJ databases">
        <authorList>
            <person name="Sun Q."/>
            <person name="Li D."/>
        </authorList>
    </citation>
    <scope>NUCLEOTIDE SEQUENCE [LARGE SCALE GENOMIC DNA]</scope>
    <source>
        <strain evidence="2 3">MSJ-2</strain>
    </source>
</reference>
<dbReference type="Pfam" id="PF13545">
    <property type="entry name" value="HTH_Crp_2"/>
    <property type="match status" value="1"/>
</dbReference>
<dbReference type="RefSeq" id="WP_216632443.1">
    <property type="nucleotide sequence ID" value="NZ_JAHLQN010000001.1"/>
</dbReference>
<gene>
    <name evidence="2" type="ORF">KQI82_08955</name>
</gene>
<protein>
    <submittedName>
        <fullName evidence="2">Crp/Fnr family transcriptional regulator</fullName>
    </submittedName>
</protein>
<organism evidence="2 3">
    <name type="scientific">Dysosmobacter acutus</name>
    <dbReference type="NCBI Taxonomy" id="2841504"/>
    <lineage>
        <taxon>Bacteria</taxon>
        <taxon>Bacillati</taxon>
        <taxon>Bacillota</taxon>
        <taxon>Clostridia</taxon>
        <taxon>Eubacteriales</taxon>
        <taxon>Oscillospiraceae</taxon>
        <taxon>Dysosmobacter</taxon>
    </lineage>
</organism>
<evidence type="ECO:0000313" key="3">
    <source>
        <dbReference type="Proteomes" id="UP000787672"/>
    </source>
</evidence>
<evidence type="ECO:0000313" key="2">
    <source>
        <dbReference type="EMBL" id="MBU5627033.1"/>
    </source>
</evidence>
<sequence length="226" mass="26169">MRGILMGEFPFALPHLEQYLNQGEEIRLFSGEKLDQSIIGRKFLLYVRQGKGACVITRPDRTTFRFLTMGEKITCFSNIITPYTEYSQSWDITALENTVLIAFEKEQVYAFLKEDPALAEEYMEFTSVYHTVMQRRVLLTANLTSSQRVLTWLYGLCAGCYDQKTCEIPCALNQQEIADILLLHISTCNKIFAWLQTNGVAVKTKSRLCIDVPKLRQYIMNDWKIY</sequence>